<sequence>MSICCVGGLTLGGGNSYYAARYGFACDNVVRFTIALGDGSIVTASAEERPDLFQTLKGSSNNLGIVTNFDLMAFDNGPNGTIFGGVVLYPAQNTTDQQFQALKSFGDNISNNPYGSVIVISTFFSDTKTPMFMNAYDYTKPGANRSDAAPTFKDFWAIPGNVSDSTGPRNMTSLAHEFEVPKDRRVSFSTLTFKNDIRVMNKAHEAFLKVTETLTADATGDYGLYCLYQPIPTLFTKHGLDKGGNVLGLDRFNETLIMWEAYLKWEGQEQDELFQAQATFLRDEITKYAKSIDADNPWLYLNYADKAQEPLEAYGQTNVDKIQAASKKYDPDGVFQYMVPGGFKISAVKQEKAGSGKSHAGAIAGGVVGGVAAIALAVVIGFFWRRRKYNVTEPTVISDLFSSHLPDPFPGHNRNGRLVAPISTVLFVPKNIDNLPKPAHIPDQPKLPSNGHWTDAAPPGSVVIMQLWKPDGHSEIVSGLLGDIVGNRYKKRGVKGAVVDGRSRDVQGVNKLGEDGGFQAWTRGLTSVGTGEARNTRMEAKPWAVDIPLQIGQVEVKPGDIIHADEGERVVAVIPRDLLHDVATLLPRLKNADDAVLDDVVNGADLKKAFGEQHDRSS</sequence>
<evidence type="ECO:0000256" key="2">
    <source>
        <dbReference type="ARBA" id="ARBA00022630"/>
    </source>
</evidence>
<keyword evidence="4" id="KW-0560">Oxidoreductase</keyword>
<gene>
    <name evidence="6" type="ORF">PRZ48_009161</name>
</gene>
<comment type="caution">
    <text evidence="6">The sequence shown here is derived from an EMBL/GenBank/DDBJ whole genome shotgun (WGS) entry which is preliminary data.</text>
</comment>
<evidence type="ECO:0000256" key="3">
    <source>
        <dbReference type="ARBA" id="ARBA00022827"/>
    </source>
</evidence>
<evidence type="ECO:0000313" key="6">
    <source>
        <dbReference type="EMBL" id="KAK4498651.1"/>
    </source>
</evidence>
<keyword evidence="2" id="KW-0285">Flavoprotein</keyword>
<dbReference type="SUPFAM" id="SSF56176">
    <property type="entry name" value="FAD-binding/transporter-associated domain-like"/>
    <property type="match status" value="1"/>
</dbReference>
<proteinExistence type="inferred from homology"/>
<keyword evidence="5" id="KW-0472">Membrane</keyword>
<evidence type="ECO:0000256" key="4">
    <source>
        <dbReference type="ARBA" id="ARBA00023002"/>
    </source>
</evidence>
<dbReference type="InterPro" id="IPR016169">
    <property type="entry name" value="FAD-bd_PCMH_sub2"/>
</dbReference>
<keyword evidence="5" id="KW-1133">Transmembrane helix</keyword>
<dbReference type="InterPro" id="IPR050416">
    <property type="entry name" value="FAD-linked_Oxidoreductase"/>
</dbReference>
<dbReference type="InterPro" id="IPR036704">
    <property type="entry name" value="RraA/RraA-like_sf"/>
</dbReference>
<reference evidence="6 7" key="1">
    <citation type="journal article" date="2023" name="G3 (Bethesda)">
        <title>A chromosome-level genome assembly of Zasmidium syzygii isolated from banana leaves.</title>
        <authorList>
            <person name="van Westerhoven A.C."/>
            <person name="Mehrabi R."/>
            <person name="Talebi R."/>
            <person name="Steentjes M.B.F."/>
            <person name="Corcolon B."/>
            <person name="Chong P.A."/>
            <person name="Kema G.H.J."/>
            <person name="Seidl M.F."/>
        </authorList>
    </citation>
    <scope>NUCLEOTIDE SEQUENCE [LARGE SCALE GENOMIC DNA]</scope>
    <source>
        <strain evidence="6 7">P124</strain>
    </source>
</reference>
<evidence type="ECO:0000313" key="7">
    <source>
        <dbReference type="Proteomes" id="UP001305779"/>
    </source>
</evidence>
<keyword evidence="3" id="KW-0274">FAD</keyword>
<dbReference type="Proteomes" id="UP001305779">
    <property type="component" value="Unassembled WGS sequence"/>
</dbReference>
<dbReference type="PANTHER" id="PTHR42973:SF22">
    <property type="entry name" value="FAD-BINDING PCMH-TYPE DOMAIN-CONTAINING PROTEIN-RELATED"/>
    <property type="match status" value="1"/>
</dbReference>
<dbReference type="Gene3D" id="3.40.462.20">
    <property type="match status" value="1"/>
</dbReference>
<protein>
    <submittedName>
        <fullName evidence="6">Uncharacterized protein</fullName>
    </submittedName>
</protein>
<dbReference type="Pfam" id="PF03737">
    <property type="entry name" value="RraA-like"/>
    <property type="match status" value="1"/>
</dbReference>
<dbReference type="Gene3D" id="3.30.465.10">
    <property type="match status" value="1"/>
</dbReference>
<keyword evidence="5" id="KW-0812">Transmembrane</keyword>
<dbReference type="InterPro" id="IPR005493">
    <property type="entry name" value="RraA/RraA-like"/>
</dbReference>
<name>A0ABR0EBL5_ZASCE</name>
<dbReference type="Gene3D" id="3.50.30.40">
    <property type="entry name" value="Ribonuclease E inhibitor RraA/RraA-like"/>
    <property type="match status" value="1"/>
</dbReference>
<keyword evidence="7" id="KW-1185">Reference proteome</keyword>
<dbReference type="CDD" id="cd16841">
    <property type="entry name" value="RraA_family"/>
    <property type="match status" value="1"/>
</dbReference>
<feature type="transmembrane region" description="Helical" evidence="5">
    <location>
        <begin position="360"/>
        <end position="384"/>
    </location>
</feature>
<dbReference type="PANTHER" id="PTHR42973">
    <property type="entry name" value="BINDING OXIDOREDUCTASE, PUTATIVE (AFU_ORTHOLOGUE AFUA_1G17690)-RELATED"/>
    <property type="match status" value="1"/>
</dbReference>
<organism evidence="6 7">
    <name type="scientific">Zasmidium cellare</name>
    <name type="common">Wine cellar mold</name>
    <name type="synonym">Racodium cellare</name>
    <dbReference type="NCBI Taxonomy" id="395010"/>
    <lineage>
        <taxon>Eukaryota</taxon>
        <taxon>Fungi</taxon>
        <taxon>Dikarya</taxon>
        <taxon>Ascomycota</taxon>
        <taxon>Pezizomycotina</taxon>
        <taxon>Dothideomycetes</taxon>
        <taxon>Dothideomycetidae</taxon>
        <taxon>Mycosphaerellales</taxon>
        <taxon>Mycosphaerellaceae</taxon>
        <taxon>Zasmidium</taxon>
    </lineage>
</organism>
<comment type="similarity">
    <text evidence="1">Belongs to the oxygen-dependent FAD-linked oxidoreductase family.</text>
</comment>
<evidence type="ECO:0000256" key="5">
    <source>
        <dbReference type="SAM" id="Phobius"/>
    </source>
</evidence>
<dbReference type="EMBL" id="JAXOVC010000007">
    <property type="protein sequence ID" value="KAK4498651.1"/>
    <property type="molecule type" value="Genomic_DNA"/>
</dbReference>
<dbReference type="SUPFAM" id="SSF89562">
    <property type="entry name" value="RraA-like"/>
    <property type="match status" value="1"/>
</dbReference>
<evidence type="ECO:0000256" key="1">
    <source>
        <dbReference type="ARBA" id="ARBA00005466"/>
    </source>
</evidence>
<accession>A0ABR0EBL5</accession>
<dbReference type="InterPro" id="IPR036318">
    <property type="entry name" value="FAD-bd_PCMH-like_sf"/>
</dbReference>